<dbReference type="PANTHER" id="PTHR36510">
    <property type="entry name" value="GLUTAMATE--CYSTEINE LIGASE 2-RELATED"/>
    <property type="match status" value="1"/>
</dbReference>
<dbReference type="EMBL" id="CP081958">
    <property type="protein sequence ID" value="QZP38431.1"/>
    <property type="molecule type" value="Genomic_DNA"/>
</dbReference>
<gene>
    <name evidence="1" type="ORF">K6T50_04635</name>
</gene>
<accession>A0A8T8WF22</accession>
<dbReference type="Proteomes" id="UP000826254">
    <property type="component" value="Chromosome"/>
</dbReference>
<protein>
    <recommendedName>
        <fullName evidence="3">UCP012666 family protein</fullName>
    </recommendedName>
</protein>
<name>A0A8T8WF22_9EURY</name>
<dbReference type="Pfam" id="PF04107">
    <property type="entry name" value="GCS2"/>
    <property type="match status" value="1"/>
</dbReference>
<dbReference type="Gene3D" id="3.30.590.20">
    <property type="match status" value="1"/>
</dbReference>
<dbReference type="InterPro" id="IPR006336">
    <property type="entry name" value="GCS2"/>
</dbReference>
<dbReference type="InterPro" id="IPR050141">
    <property type="entry name" value="GCL_type2/YbdK_subfam"/>
</dbReference>
<dbReference type="InterPro" id="IPR014746">
    <property type="entry name" value="Gln_synth/guanido_kin_cat_dom"/>
</dbReference>
<organism evidence="1 2">
    <name type="scientific">Halobaculum magnesiiphilum</name>
    <dbReference type="NCBI Taxonomy" id="1017351"/>
    <lineage>
        <taxon>Archaea</taxon>
        <taxon>Methanobacteriati</taxon>
        <taxon>Methanobacteriota</taxon>
        <taxon>Stenosarchaea group</taxon>
        <taxon>Halobacteria</taxon>
        <taxon>Halobacteriales</taxon>
        <taxon>Haloferacaceae</taxon>
        <taxon>Halobaculum</taxon>
    </lineage>
</organism>
<dbReference type="GeneID" id="67177403"/>
<sequence length="531" mass="58130">MTDADGDLAARVRSVLDTDPEEFRRRAEADAETVKAELRDGTFDNHQSIIGLEYEFYAVSEGRWREGSDGDAAGDAHADEAIAADVNAPRLSRVPRRLLELIGFEKELGLHNAEMTTSPQPLNAAGVRAQSAEVRARLEAAEETTGAEGMRLVSDAMWTVPPVGETAREYLADSVEDDGVRIATNMSDAVRYHAMANGPGAESFSIDAPHVDLTADTVMPESLITSIQPHYQVASAEDIPRYHTLALRVAGPLLALGVNAPFFPADLYAADATAEDVLADGWHENRVAVFESVLNEEGAEKVTFPEDLDSVEEAVDRVAADPTIVPMPVGEGNRFDDAFATLRRKHGTYWRWVRPVFEGATRSAANARIEFRPIPAQPTVGDSIAFLAAFAGLMESLPRRRHPVYDLDWETARDNFYAAVHDGIGADLSWVTTDGVETTDADAIFDDLLSHAEAGLEDVGLSETEAKSYLEPLRWRAGTGVTPAAWKRSRVRDRLDDGADLGDAIPAMQRAYVERQRETLFDGTFADWFDQ</sequence>
<evidence type="ECO:0000313" key="2">
    <source>
        <dbReference type="Proteomes" id="UP000826254"/>
    </source>
</evidence>
<proteinExistence type="predicted"/>
<dbReference type="PANTHER" id="PTHR36510:SF3">
    <property type="entry name" value="CONSERVED PROTEIN"/>
    <property type="match status" value="1"/>
</dbReference>
<evidence type="ECO:0000313" key="1">
    <source>
        <dbReference type="EMBL" id="QZP38431.1"/>
    </source>
</evidence>
<dbReference type="SUPFAM" id="SSF55931">
    <property type="entry name" value="Glutamine synthetase/guanido kinase"/>
    <property type="match status" value="1"/>
</dbReference>
<dbReference type="KEGG" id="hmp:K6T50_04635"/>
<dbReference type="GO" id="GO:0016879">
    <property type="term" value="F:ligase activity, forming carbon-nitrogen bonds"/>
    <property type="evidence" value="ECO:0007669"/>
    <property type="project" value="TreeGrafter"/>
</dbReference>
<evidence type="ECO:0008006" key="3">
    <source>
        <dbReference type="Google" id="ProtNLM"/>
    </source>
</evidence>
<dbReference type="RefSeq" id="WP_222608231.1">
    <property type="nucleotide sequence ID" value="NZ_CP081958.1"/>
</dbReference>
<dbReference type="AlphaFoldDB" id="A0A8T8WF22"/>
<reference evidence="1 2" key="1">
    <citation type="journal article" date="2021" name="Int. J. Syst. Evol. Microbiol.">
        <title>Halobaculum halophilum sp. nov. and Halobaculum salinum sp. nov., isolated from salt lake and saline soil.</title>
        <authorList>
            <person name="Cui H.L."/>
            <person name="Shi X.W."/>
            <person name="Yin X.M."/>
            <person name="Yang X.Y."/>
            <person name="Hou J."/>
            <person name="Zhu L."/>
        </authorList>
    </citation>
    <scope>NUCLEOTIDE SEQUENCE [LARGE SCALE GENOMIC DNA]</scope>
    <source>
        <strain evidence="1 2">NBRC 109044</strain>
    </source>
</reference>
<keyword evidence="2" id="KW-1185">Reference proteome</keyword>